<feature type="transmembrane region" description="Helical" evidence="7">
    <location>
        <begin position="31"/>
        <end position="51"/>
    </location>
</feature>
<evidence type="ECO:0000313" key="9">
    <source>
        <dbReference type="EMBL" id="PLS08590.1"/>
    </source>
</evidence>
<evidence type="ECO:0000259" key="8">
    <source>
        <dbReference type="Pfam" id="PF04239"/>
    </source>
</evidence>
<dbReference type="Gene3D" id="3.30.240.20">
    <property type="entry name" value="bsu07140 like domains"/>
    <property type="match status" value="1"/>
</dbReference>
<dbReference type="EMBL" id="PGVE01000017">
    <property type="protein sequence ID" value="PLS08590.1"/>
    <property type="molecule type" value="Genomic_DNA"/>
</dbReference>
<evidence type="ECO:0000256" key="2">
    <source>
        <dbReference type="ARBA" id="ARBA00006448"/>
    </source>
</evidence>
<dbReference type="PANTHER" id="PTHR34582">
    <property type="entry name" value="UPF0702 TRANSMEMBRANE PROTEIN YCAP"/>
    <property type="match status" value="1"/>
</dbReference>
<keyword evidence="10" id="KW-1185">Reference proteome</keyword>
<evidence type="ECO:0000256" key="6">
    <source>
        <dbReference type="ARBA" id="ARBA00023136"/>
    </source>
</evidence>
<dbReference type="RefSeq" id="WP_101646607.1">
    <property type="nucleotide sequence ID" value="NZ_PGVE01000017.1"/>
</dbReference>
<reference evidence="9 10" key="1">
    <citation type="submission" date="2017-11" db="EMBL/GenBank/DDBJ databases">
        <title>Comparitive Functional Genomics of Dry Heat Resistant strains isolated from the Viking Spacecraft.</title>
        <authorList>
            <person name="Seuylemezian A."/>
            <person name="Cooper K."/>
            <person name="Vaishampayan P."/>
        </authorList>
    </citation>
    <scope>NUCLEOTIDE SEQUENCE [LARGE SCALE GENOMIC DNA]</scope>
    <source>
        <strain evidence="9 10">V32-6</strain>
    </source>
</reference>
<dbReference type="OrthoDB" id="1796697at2"/>
<name>A0A2N5HSV7_9BACI</name>
<protein>
    <recommendedName>
        <fullName evidence="8">YetF C-terminal domain-containing protein</fullName>
    </recommendedName>
</protein>
<evidence type="ECO:0000256" key="7">
    <source>
        <dbReference type="SAM" id="Phobius"/>
    </source>
</evidence>
<keyword evidence="6 7" id="KW-0472">Membrane</keyword>
<evidence type="ECO:0000313" key="10">
    <source>
        <dbReference type="Proteomes" id="UP000234950"/>
    </source>
</evidence>
<feature type="transmembrane region" description="Helical" evidence="7">
    <location>
        <begin position="6"/>
        <end position="24"/>
    </location>
</feature>
<dbReference type="InterPro" id="IPR023090">
    <property type="entry name" value="UPF0702_alpha/beta_dom_sf"/>
</dbReference>
<feature type="transmembrane region" description="Helical" evidence="7">
    <location>
        <begin position="57"/>
        <end position="76"/>
    </location>
</feature>
<evidence type="ECO:0000256" key="5">
    <source>
        <dbReference type="ARBA" id="ARBA00022989"/>
    </source>
</evidence>
<keyword evidence="5 7" id="KW-1133">Transmembrane helix</keyword>
<comment type="similarity">
    <text evidence="2">Belongs to the UPF0702 family.</text>
</comment>
<keyword evidence="4 7" id="KW-0812">Transmembrane</keyword>
<evidence type="ECO:0000256" key="1">
    <source>
        <dbReference type="ARBA" id="ARBA00004651"/>
    </source>
</evidence>
<dbReference type="Proteomes" id="UP000234950">
    <property type="component" value="Unassembled WGS sequence"/>
</dbReference>
<comment type="caution">
    <text evidence="9">The sequence shown here is derived from an EMBL/GenBank/DDBJ whole genome shotgun (WGS) entry which is preliminary data.</text>
</comment>
<accession>A0A2N5HSV7</accession>
<dbReference type="PANTHER" id="PTHR34582:SF2">
    <property type="entry name" value="UPF0702 TRANSMEMBRANE PROTEIN YDFR"/>
    <property type="match status" value="1"/>
</dbReference>
<dbReference type="AlphaFoldDB" id="A0A2N5HSV7"/>
<evidence type="ECO:0000256" key="3">
    <source>
        <dbReference type="ARBA" id="ARBA00022475"/>
    </source>
</evidence>
<dbReference type="InterPro" id="IPR007353">
    <property type="entry name" value="DUF421"/>
</dbReference>
<dbReference type="GO" id="GO:0005886">
    <property type="term" value="C:plasma membrane"/>
    <property type="evidence" value="ECO:0007669"/>
    <property type="project" value="UniProtKB-SubCell"/>
</dbReference>
<proteinExistence type="inferred from homology"/>
<organism evidence="9 10">
    <name type="scientific">Neobacillus cucumis</name>
    <dbReference type="NCBI Taxonomy" id="1740721"/>
    <lineage>
        <taxon>Bacteria</taxon>
        <taxon>Bacillati</taxon>
        <taxon>Bacillota</taxon>
        <taxon>Bacilli</taxon>
        <taxon>Bacillales</taxon>
        <taxon>Bacillaceae</taxon>
        <taxon>Neobacillus</taxon>
    </lineage>
</organism>
<feature type="domain" description="YetF C-terminal" evidence="8">
    <location>
        <begin position="79"/>
        <end position="174"/>
    </location>
</feature>
<comment type="subcellular location">
    <subcellularLocation>
        <location evidence="1">Cell membrane</location>
        <topology evidence="1">Multi-pass membrane protein</topology>
    </subcellularLocation>
</comment>
<evidence type="ECO:0000256" key="4">
    <source>
        <dbReference type="ARBA" id="ARBA00022692"/>
    </source>
</evidence>
<sequence length="187" mass="21025">MNITFLGEALGLLFISTLLLRIAGKKSMAKTTYSEVIIVLAIGTTMGHATIKEHKFWQIIIILTCFIIYLISIQFLQLKFKKIQRYLIGNATVVVRNGSIVEGNLKKLRLTTEQLEMKLRQKGISYISNLKTATIESDGGLGFELMEHAQPLTQEKILEILNENKNGNTLTKNKNESDNLFNKVPGI</sequence>
<dbReference type="Pfam" id="PF04239">
    <property type="entry name" value="DUF421"/>
    <property type="match status" value="1"/>
</dbReference>
<gene>
    <name evidence="9" type="ORF">CVD27_04110</name>
</gene>
<keyword evidence="3" id="KW-1003">Cell membrane</keyword>